<keyword evidence="2" id="KW-1185">Reference proteome</keyword>
<dbReference type="Proteomes" id="UP001529510">
    <property type="component" value="Unassembled WGS sequence"/>
</dbReference>
<proteinExistence type="predicted"/>
<dbReference type="AlphaFoldDB" id="A0ABD0QFH5"/>
<accession>A0ABD0QFH5</accession>
<sequence>VLKKSLCSFSMTAINMSASTQDIFTQGLINFCSSNDTVLESSLLTLNQVG</sequence>
<evidence type="ECO:0000313" key="2">
    <source>
        <dbReference type="Proteomes" id="UP001529510"/>
    </source>
</evidence>
<gene>
    <name evidence="1" type="ORF">M9458_020397</name>
</gene>
<reference evidence="1 2" key="1">
    <citation type="submission" date="2024-05" db="EMBL/GenBank/DDBJ databases">
        <title>Genome sequencing and assembly of Indian major carp, Cirrhinus mrigala (Hamilton, 1822).</title>
        <authorList>
            <person name="Mohindra V."/>
            <person name="Chowdhury L.M."/>
            <person name="Lal K."/>
            <person name="Jena J.K."/>
        </authorList>
    </citation>
    <scope>NUCLEOTIDE SEQUENCE [LARGE SCALE GENOMIC DNA]</scope>
    <source>
        <strain evidence="1">CM1030</strain>
        <tissue evidence="1">Blood</tissue>
    </source>
</reference>
<feature type="non-terminal residue" evidence="1">
    <location>
        <position position="50"/>
    </location>
</feature>
<comment type="caution">
    <text evidence="1">The sequence shown here is derived from an EMBL/GenBank/DDBJ whole genome shotgun (WGS) entry which is preliminary data.</text>
</comment>
<evidence type="ECO:0000313" key="1">
    <source>
        <dbReference type="EMBL" id="KAL0184701.1"/>
    </source>
</evidence>
<protein>
    <submittedName>
        <fullName evidence="1">Uncharacterized protein</fullName>
    </submittedName>
</protein>
<dbReference type="EMBL" id="JAMKFB020000009">
    <property type="protein sequence ID" value="KAL0184701.1"/>
    <property type="molecule type" value="Genomic_DNA"/>
</dbReference>
<organism evidence="1 2">
    <name type="scientific">Cirrhinus mrigala</name>
    <name type="common">Mrigala</name>
    <dbReference type="NCBI Taxonomy" id="683832"/>
    <lineage>
        <taxon>Eukaryota</taxon>
        <taxon>Metazoa</taxon>
        <taxon>Chordata</taxon>
        <taxon>Craniata</taxon>
        <taxon>Vertebrata</taxon>
        <taxon>Euteleostomi</taxon>
        <taxon>Actinopterygii</taxon>
        <taxon>Neopterygii</taxon>
        <taxon>Teleostei</taxon>
        <taxon>Ostariophysi</taxon>
        <taxon>Cypriniformes</taxon>
        <taxon>Cyprinidae</taxon>
        <taxon>Labeoninae</taxon>
        <taxon>Labeonini</taxon>
        <taxon>Cirrhinus</taxon>
    </lineage>
</organism>
<name>A0ABD0QFH5_CIRMR</name>
<feature type="non-terminal residue" evidence="1">
    <location>
        <position position="1"/>
    </location>
</feature>